<accession>A0AAV5F986</accession>
<dbReference type="PANTHER" id="PTHR26379">
    <property type="entry name" value="BTB/POZ AND MATH DOMAIN-CONTAINING PROTEIN 1"/>
    <property type="match status" value="1"/>
</dbReference>
<dbReference type="GO" id="GO:0016567">
    <property type="term" value="P:protein ubiquitination"/>
    <property type="evidence" value="ECO:0007669"/>
    <property type="project" value="InterPro"/>
</dbReference>
<sequence>MDAYVCWWHKRLAGALPEGYADWVGEQALAEVTEFFISEIISRGPSMSFARVSVVGDDMPPGSASATTPGTYSGYHLLMVRRYSNTKQDTPKGECIKSRPFRVGGYRWCIEYYPNGYETEHAISIYLVLNQSDVVERVNVDYGFSFVDPDQNLDSTLLTRARKTLVFWSTGVLRWSLPCIIETEIFEKSKHLSNDSFTIRCDISLTKDVDIGDAAPPVSIW</sequence>
<keyword evidence="3" id="KW-1185">Reference proteome</keyword>
<evidence type="ECO:0000313" key="2">
    <source>
        <dbReference type="EMBL" id="GJN31437.1"/>
    </source>
</evidence>
<dbReference type="AlphaFoldDB" id="A0AAV5F986"/>
<dbReference type="CDD" id="cd00121">
    <property type="entry name" value="MATH"/>
    <property type="match status" value="1"/>
</dbReference>
<dbReference type="PANTHER" id="PTHR26379:SF295">
    <property type="entry name" value="OS10G0429651 PROTEIN"/>
    <property type="match status" value="1"/>
</dbReference>
<name>A0AAV5F986_ELECO</name>
<dbReference type="InterPro" id="IPR045005">
    <property type="entry name" value="BPM1-6"/>
</dbReference>
<dbReference type="Pfam" id="PF22486">
    <property type="entry name" value="MATH_2"/>
    <property type="match status" value="1"/>
</dbReference>
<reference evidence="2" key="2">
    <citation type="submission" date="2021-12" db="EMBL/GenBank/DDBJ databases">
        <title>Resequencing data analysis of finger millet.</title>
        <authorList>
            <person name="Hatakeyama M."/>
            <person name="Aluri S."/>
            <person name="Balachadran M.T."/>
            <person name="Sivarajan S.R."/>
            <person name="Poveda L."/>
            <person name="Shimizu-Inatsugi R."/>
            <person name="Schlapbach R."/>
            <person name="Sreeman S.M."/>
            <person name="Shimizu K.K."/>
        </authorList>
    </citation>
    <scope>NUCLEOTIDE SEQUENCE</scope>
</reference>
<dbReference type="PROSITE" id="PS50144">
    <property type="entry name" value="MATH"/>
    <property type="match status" value="1"/>
</dbReference>
<dbReference type="InterPro" id="IPR002083">
    <property type="entry name" value="MATH/TRAF_dom"/>
</dbReference>
<proteinExistence type="predicted"/>
<reference evidence="2" key="1">
    <citation type="journal article" date="2018" name="DNA Res.">
        <title>Multiple hybrid de novo genome assembly of finger millet, an orphan allotetraploid crop.</title>
        <authorList>
            <person name="Hatakeyama M."/>
            <person name="Aluri S."/>
            <person name="Balachadran M.T."/>
            <person name="Sivarajan S.R."/>
            <person name="Patrignani A."/>
            <person name="Gruter S."/>
            <person name="Poveda L."/>
            <person name="Shimizu-Inatsugi R."/>
            <person name="Baeten J."/>
            <person name="Francoijs K.J."/>
            <person name="Nataraja K.N."/>
            <person name="Reddy Y.A.N."/>
            <person name="Phadnis S."/>
            <person name="Ravikumar R.L."/>
            <person name="Schlapbach R."/>
            <person name="Sreeman S.M."/>
            <person name="Shimizu K.K."/>
        </authorList>
    </citation>
    <scope>NUCLEOTIDE SEQUENCE</scope>
</reference>
<dbReference type="InterPro" id="IPR008974">
    <property type="entry name" value="TRAF-like"/>
</dbReference>
<feature type="domain" description="MATH" evidence="1">
    <location>
        <begin position="73"/>
        <end position="203"/>
    </location>
</feature>
<evidence type="ECO:0000259" key="1">
    <source>
        <dbReference type="PROSITE" id="PS50144"/>
    </source>
</evidence>
<dbReference type="EMBL" id="BQKI01000082">
    <property type="protein sequence ID" value="GJN31437.1"/>
    <property type="molecule type" value="Genomic_DNA"/>
</dbReference>
<dbReference type="Proteomes" id="UP001054889">
    <property type="component" value="Unassembled WGS sequence"/>
</dbReference>
<protein>
    <recommendedName>
        <fullName evidence="1">MATH domain-containing protein</fullName>
    </recommendedName>
</protein>
<dbReference type="SUPFAM" id="SSF49599">
    <property type="entry name" value="TRAF domain-like"/>
    <property type="match status" value="1"/>
</dbReference>
<evidence type="ECO:0000313" key="3">
    <source>
        <dbReference type="Proteomes" id="UP001054889"/>
    </source>
</evidence>
<comment type="caution">
    <text evidence="2">The sequence shown here is derived from an EMBL/GenBank/DDBJ whole genome shotgun (WGS) entry which is preliminary data.</text>
</comment>
<gene>
    <name evidence="2" type="primary">gb19837</name>
    <name evidence="2" type="ORF">PR202_gb19837</name>
</gene>
<dbReference type="Gene3D" id="2.60.210.10">
    <property type="entry name" value="Apoptosis, Tumor Necrosis Factor Receptor Associated Protein 2, Chain A"/>
    <property type="match status" value="1"/>
</dbReference>
<organism evidence="2 3">
    <name type="scientific">Eleusine coracana subsp. coracana</name>
    <dbReference type="NCBI Taxonomy" id="191504"/>
    <lineage>
        <taxon>Eukaryota</taxon>
        <taxon>Viridiplantae</taxon>
        <taxon>Streptophyta</taxon>
        <taxon>Embryophyta</taxon>
        <taxon>Tracheophyta</taxon>
        <taxon>Spermatophyta</taxon>
        <taxon>Magnoliopsida</taxon>
        <taxon>Liliopsida</taxon>
        <taxon>Poales</taxon>
        <taxon>Poaceae</taxon>
        <taxon>PACMAD clade</taxon>
        <taxon>Chloridoideae</taxon>
        <taxon>Cynodonteae</taxon>
        <taxon>Eleusininae</taxon>
        <taxon>Eleusine</taxon>
    </lineage>
</organism>